<dbReference type="InterPro" id="IPR051911">
    <property type="entry name" value="SDR_oxidoreductase"/>
</dbReference>
<keyword evidence="2" id="KW-0560">Oxidoreductase</keyword>
<evidence type="ECO:0000256" key="3">
    <source>
        <dbReference type="RuleBase" id="RU000363"/>
    </source>
</evidence>
<organism evidence="6 7">
    <name type="scientific">Ralstonia soli</name>
    <dbReference type="NCBI Taxonomy" id="2953896"/>
    <lineage>
        <taxon>Bacteria</taxon>
        <taxon>Pseudomonadati</taxon>
        <taxon>Pseudomonadota</taxon>
        <taxon>Betaproteobacteria</taxon>
        <taxon>Burkholderiales</taxon>
        <taxon>Burkholderiaceae</taxon>
        <taxon>Ralstonia</taxon>
    </lineage>
</organism>
<sequence>MKDQGKVWFITGASSGFGKALAEAALARGDRAVLAARRVERLEALAAEHGERALPVKLDVTDPAGRARAIDEAINRFGRIDVLANIAGRGSVGAVEEFAPEQLREQMEVNFLAPAELTRTVLPYMRAQGHGHVINLTSIGGLIVVAGFGAYCASKFALEAWSEALSYEVASLGIRVTLIEPGNFRTEFASDANMRPAQQLEPYRSVIAPIQSGLYGRSGRQPGDPAKAAKLMLAVADSDSPPLRLPLGTDAYEYWDRTVKARNADLNSWRERGSNTAFEDTPTDSDGGA</sequence>
<feature type="domain" description="Ketoreductase" evidence="5">
    <location>
        <begin position="6"/>
        <end position="187"/>
    </location>
</feature>
<keyword evidence="7" id="KW-1185">Reference proteome</keyword>
<accession>A0ABT1AE75</accession>
<dbReference type="PANTHER" id="PTHR43976">
    <property type="entry name" value="SHORT CHAIN DEHYDROGENASE"/>
    <property type="match status" value="1"/>
</dbReference>
<dbReference type="InterPro" id="IPR057326">
    <property type="entry name" value="KR_dom"/>
</dbReference>
<feature type="region of interest" description="Disordered" evidence="4">
    <location>
        <begin position="265"/>
        <end position="289"/>
    </location>
</feature>
<dbReference type="PROSITE" id="PS00061">
    <property type="entry name" value="ADH_SHORT"/>
    <property type="match status" value="1"/>
</dbReference>
<dbReference type="Pfam" id="PF00106">
    <property type="entry name" value="adh_short"/>
    <property type="match status" value="1"/>
</dbReference>
<protein>
    <submittedName>
        <fullName evidence="6">Oxidoreductase</fullName>
    </submittedName>
</protein>
<evidence type="ECO:0000313" key="6">
    <source>
        <dbReference type="EMBL" id="MCO5396681.1"/>
    </source>
</evidence>
<proteinExistence type="inferred from homology"/>
<dbReference type="SMART" id="SM00822">
    <property type="entry name" value="PKS_KR"/>
    <property type="match status" value="1"/>
</dbReference>
<dbReference type="PANTHER" id="PTHR43976:SF16">
    <property type="entry name" value="SHORT-CHAIN DEHYDROGENASE_REDUCTASE FAMILY PROTEIN"/>
    <property type="match status" value="1"/>
</dbReference>
<comment type="similarity">
    <text evidence="1 3">Belongs to the short-chain dehydrogenases/reductases (SDR) family.</text>
</comment>
<dbReference type="Proteomes" id="UP001162811">
    <property type="component" value="Unassembled WGS sequence"/>
</dbReference>
<comment type="caution">
    <text evidence="6">The sequence shown here is derived from an EMBL/GenBank/DDBJ whole genome shotgun (WGS) entry which is preliminary data.</text>
</comment>
<gene>
    <name evidence="6" type="ORF">NG900_00550</name>
</gene>
<evidence type="ECO:0000256" key="1">
    <source>
        <dbReference type="ARBA" id="ARBA00006484"/>
    </source>
</evidence>
<dbReference type="RefSeq" id="WP_252675661.1">
    <property type="nucleotide sequence ID" value="NZ_JAMXHT010000001.1"/>
</dbReference>
<dbReference type="PRINTS" id="PR00080">
    <property type="entry name" value="SDRFAMILY"/>
</dbReference>
<name>A0ABT1AE75_9RALS</name>
<dbReference type="EMBL" id="JAMXHT010000001">
    <property type="protein sequence ID" value="MCO5396681.1"/>
    <property type="molecule type" value="Genomic_DNA"/>
</dbReference>
<dbReference type="InterPro" id="IPR020904">
    <property type="entry name" value="Sc_DH/Rdtase_CS"/>
</dbReference>
<evidence type="ECO:0000259" key="5">
    <source>
        <dbReference type="SMART" id="SM00822"/>
    </source>
</evidence>
<dbReference type="PRINTS" id="PR00081">
    <property type="entry name" value="GDHRDH"/>
</dbReference>
<evidence type="ECO:0000313" key="7">
    <source>
        <dbReference type="Proteomes" id="UP001162811"/>
    </source>
</evidence>
<dbReference type="Gene3D" id="3.40.50.720">
    <property type="entry name" value="NAD(P)-binding Rossmann-like Domain"/>
    <property type="match status" value="1"/>
</dbReference>
<dbReference type="InterPro" id="IPR036291">
    <property type="entry name" value="NAD(P)-bd_dom_sf"/>
</dbReference>
<evidence type="ECO:0000256" key="4">
    <source>
        <dbReference type="SAM" id="MobiDB-lite"/>
    </source>
</evidence>
<dbReference type="NCBIfam" id="NF004824">
    <property type="entry name" value="PRK06180.1"/>
    <property type="match status" value="1"/>
</dbReference>
<dbReference type="SUPFAM" id="SSF51735">
    <property type="entry name" value="NAD(P)-binding Rossmann-fold domains"/>
    <property type="match status" value="1"/>
</dbReference>
<dbReference type="InterPro" id="IPR002347">
    <property type="entry name" value="SDR_fam"/>
</dbReference>
<reference evidence="6" key="2">
    <citation type="journal article" date="2023" name="Front. Microbiol.">
        <title>Ralstonia chuxiongensis sp. nov., Ralstonia mojiangensis sp. nov., and Ralstonia soli sp. nov., isolated from tobacco fields, are three novel species in the family Burkholderiaceae.</title>
        <authorList>
            <person name="Lu C.H."/>
            <person name="Zhang Y.Y."/>
            <person name="Jiang N."/>
            <person name="Chen W."/>
            <person name="Shao X."/>
            <person name="Zhao Z.M."/>
            <person name="Lu W.L."/>
            <person name="Hu X."/>
            <person name="Xi Y.X."/>
            <person name="Zou S.Y."/>
            <person name="Wei Q.J."/>
            <person name="Lin Z.L."/>
            <person name="Gong L."/>
            <person name="Gai X.T."/>
            <person name="Zhang L.Q."/>
            <person name="Li J.Y."/>
            <person name="Jin Y."/>
            <person name="Xia Z.Y."/>
        </authorList>
    </citation>
    <scope>NUCLEOTIDE SEQUENCE</scope>
    <source>
        <strain evidence="6">21MJYT02-11</strain>
    </source>
</reference>
<reference evidence="6" key="1">
    <citation type="submission" date="2022-06" db="EMBL/GenBank/DDBJ databases">
        <authorList>
            <person name="Lu C.-H."/>
        </authorList>
    </citation>
    <scope>NUCLEOTIDE SEQUENCE</scope>
    <source>
        <strain evidence="6">21MJYT02-11</strain>
    </source>
</reference>
<evidence type="ECO:0000256" key="2">
    <source>
        <dbReference type="ARBA" id="ARBA00023002"/>
    </source>
</evidence>
<dbReference type="CDD" id="cd05374">
    <property type="entry name" value="17beta-HSD-like_SDR_c"/>
    <property type="match status" value="1"/>
</dbReference>